<name>A0A7Y6B7V7_9SPHN</name>
<keyword evidence="1" id="KW-0472">Membrane</keyword>
<dbReference type="GO" id="GO:0009103">
    <property type="term" value="P:lipopolysaccharide biosynthetic process"/>
    <property type="evidence" value="ECO:0007669"/>
    <property type="project" value="TreeGrafter"/>
</dbReference>
<dbReference type="GO" id="GO:0016020">
    <property type="term" value="C:membrane"/>
    <property type="evidence" value="ECO:0007669"/>
    <property type="project" value="TreeGrafter"/>
</dbReference>
<protein>
    <submittedName>
        <fullName evidence="3">Acyltransferase</fullName>
    </submittedName>
</protein>
<evidence type="ECO:0000313" key="3">
    <source>
        <dbReference type="EMBL" id="NUU48828.1"/>
    </source>
</evidence>
<feature type="transmembrane region" description="Helical" evidence="1">
    <location>
        <begin position="267"/>
        <end position="286"/>
    </location>
</feature>
<evidence type="ECO:0000256" key="1">
    <source>
        <dbReference type="SAM" id="Phobius"/>
    </source>
</evidence>
<dbReference type="GO" id="GO:0016747">
    <property type="term" value="F:acyltransferase activity, transferring groups other than amino-acyl groups"/>
    <property type="evidence" value="ECO:0007669"/>
    <property type="project" value="InterPro"/>
</dbReference>
<keyword evidence="4" id="KW-1185">Reference proteome</keyword>
<feature type="transmembrane region" description="Helical" evidence="1">
    <location>
        <begin position="97"/>
        <end position="122"/>
    </location>
</feature>
<keyword evidence="1" id="KW-0812">Transmembrane</keyword>
<sequence>MDRAATPLSGGNPDMSSGHHHLARLDGCRAIAILTVMMGHMLPVGRAEWGGNVAISAIGMAVFFALSGFLIVSLLLRDDAVVPFIIKRLFRIVPLAWLYTLVVIAGQGASWDVIGANLLFFANAQKAWLAYAPHFWSLSVEVQFYGFVALLVAIGGRRALWLLPPLATAVTAWRIGDHATFGSHTFDRVDEIMAGGTLALLVAKRWQPPLWARSPAIVLVLFLVLFFGMLKPVVAAFPVIAYARPYLAASLVGLSLTMHDGALARMLGGRVLGYVARISYALYVLHPLTYSGWMGSGNTAVRYTKRIFSVLLAFAGAHVSTFYFEQPLTRLGRRIADRWSRPAQGTSHKIAEAA</sequence>
<accession>A0A7Y6B7V7</accession>
<keyword evidence="3" id="KW-0012">Acyltransferase</keyword>
<feature type="transmembrane region" description="Helical" evidence="1">
    <location>
        <begin position="306"/>
        <end position="324"/>
    </location>
</feature>
<proteinExistence type="predicted"/>
<evidence type="ECO:0000259" key="2">
    <source>
        <dbReference type="Pfam" id="PF01757"/>
    </source>
</evidence>
<dbReference type="Pfam" id="PF01757">
    <property type="entry name" value="Acyl_transf_3"/>
    <property type="match status" value="1"/>
</dbReference>
<dbReference type="PANTHER" id="PTHR23028:SF53">
    <property type="entry name" value="ACYL_TRANSF_3 DOMAIN-CONTAINING PROTEIN"/>
    <property type="match status" value="1"/>
</dbReference>
<dbReference type="AlphaFoldDB" id="A0A7Y6B7V7"/>
<feature type="transmembrane region" description="Helical" evidence="1">
    <location>
        <begin position="54"/>
        <end position="76"/>
    </location>
</feature>
<dbReference type="PANTHER" id="PTHR23028">
    <property type="entry name" value="ACETYLTRANSFERASE"/>
    <property type="match status" value="1"/>
</dbReference>
<organism evidence="3 4">
    <name type="scientific">Sphingomonas zeae</name>
    <dbReference type="NCBI Taxonomy" id="1646122"/>
    <lineage>
        <taxon>Bacteria</taxon>
        <taxon>Pseudomonadati</taxon>
        <taxon>Pseudomonadota</taxon>
        <taxon>Alphaproteobacteria</taxon>
        <taxon>Sphingomonadales</taxon>
        <taxon>Sphingomonadaceae</taxon>
        <taxon>Sphingomonas</taxon>
    </lineage>
</organism>
<dbReference type="InterPro" id="IPR050879">
    <property type="entry name" value="Acyltransferase_3"/>
</dbReference>
<dbReference type="Proteomes" id="UP000536441">
    <property type="component" value="Unassembled WGS sequence"/>
</dbReference>
<keyword evidence="3" id="KW-0808">Transferase</keyword>
<evidence type="ECO:0000313" key="4">
    <source>
        <dbReference type="Proteomes" id="UP000536441"/>
    </source>
</evidence>
<keyword evidence="1" id="KW-1133">Transmembrane helix</keyword>
<gene>
    <name evidence="3" type="ORF">HP438_17810</name>
</gene>
<feature type="domain" description="Acyltransferase 3" evidence="2">
    <location>
        <begin position="23"/>
        <end position="315"/>
    </location>
</feature>
<dbReference type="InterPro" id="IPR002656">
    <property type="entry name" value="Acyl_transf_3_dom"/>
</dbReference>
<reference evidence="3 4" key="1">
    <citation type="submission" date="2020-05" db="EMBL/GenBank/DDBJ databases">
        <title>Genome Sequencing of Type Strains.</title>
        <authorList>
            <person name="Lemaire J.F."/>
            <person name="Inderbitzin P."/>
            <person name="Gregorio O.A."/>
            <person name="Collins S.B."/>
            <person name="Wespe N."/>
            <person name="Knight-Connoni V."/>
        </authorList>
    </citation>
    <scope>NUCLEOTIDE SEQUENCE [LARGE SCALE GENOMIC DNA]</scope>
    <source>
        <strain evidence="3 4">DSM 100049</strain>
    </source>
</reference>
<feature type="transmembrane region" description="Helical" evidence="1">
    <location>
        <begin position="134"/>
        <end position="154"/>
    </location>
</feature>
<comment type="caution">
    <text evidence="3">The sequence shown here is derived from an EMBL/GenBank/DDBJ whole genome shotgun (WGS) entry which is preliminary data.</text>
</comment>
<dbReference type="EMBL" id="JABMCH010000071">
    <property type="protein sequence ID" value="NUU48828.1"/>
    <property type="molecule type" value="Genomic_DNA"/>
</dbReference>